<dbReference type="Gene3D" id="3.40.50.300">
    <property type="entry name" value="P-loop containing nucleotide triphosphate hydrolases"/>
    <property type="match status" value="1"/>
</dbReference>
<name>A0AA38C8M9_TAXCH</name>
<sequence>MLLRARLHWLQVIRTPSTNFLPSYPFTTISLTSRNPKLTLNVATAAKFSSKSTEPLTTKDTADDENNTDNNGIPLDRLFVPPGVDRSEIKEDMLLPGSNIVMGPYAGDAKIKQIEFKGSSTRAKDCPKDGKPEFAMLGRSNVGKSSLINCLVKKDIALTSKKPGEG</sequence>
<dbReference type="Proteomes" id="UP000824469">
    <property type="component" value="Unassembled WGS sequence"/>
</dbReference>
<dbReference type="AlphaFoldDB" id="A0AA38C8M9"/>
<dbReference type="InterPro" id="IPR006073">
    <property type="entry name" value="GTP-bd"/>
</dbReference>
<evidence type="ECO:0000313" key="3">
    <source>
        <dbReference type="EMBL" id="KAH9297291.1"/>
    </source>
</evidence>
<reference evidence="3 4" key="1">
    <citation type="journal article" date="2021" name="Nat. Plants">
        <title>The Taxus genome provides insights into paclitaxel biosynthesis.</title>
        <authorList>
            <person name="Xiong X."/>
            <person name="Gou J."/>
            <person name="Liao Q."/>
            <person name="Li Y."/>
            <person name="Zhou Q."/>
            <person name="Bi G."/>
            <person name="Li C."/>
            <person name="Du R."/>
            <person name="Wang X."/>
            <person name="Sun T."/>
            <person name="Guo L."/>
            <person name="Liang H."/>
            <person name="Lu P."/>
            <person name="Wu Y."/>
            <person name="Zhang Z."/>
            <person name="Ro D.K."/>
            <person name="Shang Y."/>
            <person name="Huang S."/>
            <person name="Yan J."/>
        </authorList>
    </citation>
    <scope>NUCLEOTIDE SEQUENCE [LARGE SCALE GENOMIC DNA]</scope>
    <source>
        <strain evidence="3">Ta-2019</strain>
    </source>
</reference>
<organism evidence="3 4">
    <name type="scientific">Taxus chinensis</name>
    <name type="common">Chinese yew</name>
    <name type="synonym">Taxus wallichiana var. chinensis</name>
    <dbReference type="NCBI Taxonomy" id="29808"/>
    <lineage>
        <taxon>Eukaryota</taxon>
        <taxon>Viridiplantae</taxon>
        <taxon>Streptophyta</taxon>
        <taxon>Embryophyta</taxon>
        <taxon>Tracheophyta</taxon>
        <taxon>Spermatophyta</taxon>
        <taxon>Pinopsida</taxon>
        <taxon>Pinidae</taxon>
        <taxon>Conifers II</taxon>
        <taxon>Cupressales</taxon>
        <taxon>Taxaceae</taxon>
        <taxon>Taxus</taxon>
    </lineage>
</organism>
<keyword evidence="4" id="KW-1185">Reference proteome</keyword>
<gene>
    <name evidence="3" type="ORF">KI387_028973</name>
</gene>
<dbReference type="SUPFAM" id="SSF52540">
    <property type="entry name" value="P-loop containing nucleoside triphosphate hydrolases"/>
    <property type="match status" value="1"/>
</dbReference>
<feature type="non-terminal residue" evidence="3">
    <location>
        <position position="1"/>
    </location>
</feature>
<feature type="domain" description="G" evidence="2">
    <location>
        <begin position="134"/>
        <end position="164"/>
    </location>
</feature>
<comment type="caution">
    <text evidence="3">The sequence shown here is derived from an EMBL/GenBank/DDBJ whole genome shotgun (WGS) entry which is preliminary data.</text>
</comment>
<dbReference type="PANTHER" id="PTHR11649:SF75">
    <property type="entry name" value="PROTEIN, PUTATIVE, EXPRESSED-RELATED"/>
    <property type="match status" value="1"/>
</dbReference>
<dbReference type="EMBL" id="JAHRHJ020000010">
    <property type="protein sequence ID" value="KAH9297291.1"/>
    <property type="molecule type" value="Genomic_DNA"/>
</dbReference>
<dbReference type="InterPro" id="IPR027417">
    <property type="entry name" value="P-loop_NTPase"/>
</dbReference>
<dbReference type="GO" id="GO:0005525">
    <property type="term" value="F:GTP binding"/>
    <property type="evidence" value="ECO:0007669"/>
    <property type="project" value="InterPro"/>
</dbReference>
<dbReference type="PANTHER" id="PTHR11649">
    <property type="entry name" value="MSS1/TRME-RELATED GTP-BINDING PROTEIN"/>
    <property type="match status" value="1"/>
</dbReference>
<evidence type="ECO:0000313" key="4">
    <source>
        <dbReference type="Proteomes" id="UP000824469"/>
    </source>
</evidence>
<evidence type="ECO:0000259" key="2">
    <source>
        <dbReference type="Pfam" id="PF01926"/>
    </source>
</evidence>
<dbReference type="Pfam" id="PF01926">
    <property type="entry name" value="MMR_HSR1"/>
    <property type="match status" value="1"/>
</dbReference>
<accession>A0AA38C8M9</accession>
<feature type="region of interest" description="Disordered" evidence="1">
    <location>
        <begin position="49"/>
        <end position="77"/>
    </location>
</feature>
<evidence type="ECO:0000256" key="1">
    <source>
        <dbReference type="SAM" id="MobiDB-lite"/>
    </source>
</evidence>
<protein>
    <recommendedName>
        <fullName evidence="2">G domain-containing protein</fullName>
    </recommendedName>
</protein>
<proteinExistence type="predicted"/>